<keyword evidence="4" id="KW-0663">Pyridoxal phosphate</keyword>
<dbReference type="SUPFAM" id="SSF53686">
    <property type="entry name" value="Tryptophan synthase beta subunit-like PLP-dependent enzymes"/>
    <property type="match status" value="1"/>
</dbReference>
<evidence type="ECO:0000256" key="12">
    <source>
        <dbReference type="ARBA" id="ARBA00056426"/>
    </source>
</evidence>
<organism evidence="20 21">
    <name type="scientific">Brenthis ino</name>
    <name type="common">lesser marbled fritillary</name>
    <dbReference type="NCBI Taxonomy" id="405034"/>
    <lineage>
        <taxon>Eukaryota</taxon>
        <taxon>Metazoa</taxon>
        <taxon>Ecdysozoa</taxon>
        <taxon>Arthropoda</taxon>
        <taxon>Hexapoda</taxon>
        <taxon>Insecta</taxon>
        <taxon>Pterygota</taxon>
        <taxon>Neoptera</taxon>
        <taxon>Endopterygota</taxon>
        <taxon>Lepidoptera</taxon>
        <taxon>Glossata</taxon>
        <taxon>Ditrysia</taxon>
        <taxon>Papilionoidea</taxon>
        <taxon>Nymphalidae</taxon>
        <taxon>Heliconiinae</taxon>
        <taxon>Argynnini</taxon>
        <taxon>Brenthis</taxon>
    </lineage>
</organism>
<dbReference type="GO" id="GO:0008721">
    <property type="term" value="F:D-serine ammonia-lyase activity"/>
    <property type="evidence" value="ECO:0007669"/>
    <property type="project" value="UniProtKB-EC"/>
</dbReference>
<evidence type="ECO:0000256" key="3">
    <source>
        <dbReference type="ARBA" id="ARBA00012093"/>
    </source>
</evidence>
<comment type="catalytic activity">
    <reaction evidence="10">
        <text>D-serine = pyruvate + NH4(+)</text>
        <dbReference type="Rhea" id="RHEA:13977"/>
        <dbReference type="ChEBI" id="CHEBI:15361"/>
        <dbReference type="ChEBI" id="CHEBI:28938"/>
        <dbReference type="ChEBI" id="CHEBI:35247"/>
        <dbReference type="EC" id="4.3.1.18"/>
    </reaction>
</comment>
<dbReference type="InterPro" id="IPR050147">
    <property type="entry name" value="Ser/Thr_Dehydratase"/>
</dbReference>
<evidence type="ECO:0000256" key="16">
    <source>
        <dbReference type="ARBA" id="ARBA00076108"/>
    </source>
</evidence>
<evidence type="ECO:0000256" key="13">
    <source>
        <dbReference type="ARBA" id="ARBA00066349"/>
    </source>
</evidence>
<dbReference type="FunFam" id="3.40.50.1100:FF:000041">
    <property type="entry name" value="Threonine ammonia-lyase, variant"/>
    <property type="match status" value="1"/>
</dbReference>
<sequence>MTRRHEDFDEFSDPGNPRIIKYEDVVEAAKRVKNFISPTPCVVSHYQRESGINIFYKLETIQRTGSFKERGAINALAMLPKDKQKIGVVIASLGNQAMGICYYGQKLGIPVTVIMPTCVPVMKLQLCHNMGAKVIVQGNAYTESQKFARAYARDKGLTYINARDYPNILSGYGTIALEILEQVPSVDAIIVSVGTGGLAAAVSTVVKHVKPECLVYGVQSERIPTFYKSLEAGEPITLPYEPSIAEGIAMPYVGINAFKNAQMHLDKLLLVKEDWIARAILHLVEQERLVVEGAGACPLAAIIGNLVPELKSKNVVCVLSGGNIDAIMLGRSLDRGLAAEGRLIKFKVLISDFASSYEQLARLLAEGGYNLIRQFQDRIWVENEIYRVEVKIVCETKGLDHALALKRLIEKAYPGASAFETEPFSDDRTCPCYAKCSK</sequence>
<comment type="similarity">
    <text evidence="2">Belongs to the serine/threonine dehydratase family.</text>
</comment>
<gene>
    <name evidence="20" type="ORF">BINO364_LOCUS13702</name>
</gene>
<evidence type="ECO:0000256" key="17">
    <source>
        <dbReference type="ARBA" id="ARBA00081060"/>
    </source>
</evidence>
<dbReference type="PANTHER" id="PTHR48078:SF19">
    <property type="entry name" value="ACT DOMAIN-CONTAINING PROTEIN"/>
    <property type="match status" value="1"/>
</dbReference>
<evidence type="ECO:0000256" key="9">
    <source>
        <dbReference type="ARBA" id="ARBA00049406"/>
    </source>
</evidence>
<keyword evidence="21" id="KW-1185">Reference proteome</keyword>
<evidence type="ECO:0000256" key="14">
    <source>
        <dbReference type="ARBA" id="ARBA00066592"/>
    </source>
</evidence>
<dbReference type="AlphaFoldDB" id="A0A8J9V1B3"/>
<comment type="cofactor">
    <cofactor evidence="1">
        <name>pyridoxal 5'-phosphate</name>
        <dbReference type="ChEBI" id="CHEBI:597326"/>
    </cofactor>
</comment>
<dbReference type="EMBL" id="OV170227">
    <property type="protein sequence ID" value="CAH0728494.1"/>
    <property type="molecule type" value="Genomic_DNA"/>
</dbReference>
<evidence type="ECO:0000256" key="11">
    <source>
        <dbReference type="ARBA" id="ARBA00051769"/>
    </source>
</evidence>
<evidence type="ECO:0000256" key="8">
    <source>
        <dbReference type="ARBA" id="ARBA00042605"/>
    </source>
</evidence>
<evidence type="ECO:0000256" key="18">
    <source>
        <dbReference type="ARBA" id="ARBA00081761"/>
    </source>
</evidence>
<dbReference type="GO" id="GO:0009097">
    <property type="term" value="P:isoleucine biosynthetic process"/>
    <property type="evidence" value="ECO:0007669"/>
    <property type="project" value="TreeGrafter"/>
</dbReference>
<evidence type="ECO:0000256" key="1">
    <source>
        <dbReference type="ARBA" id="ARBA00001933"/>
    </source>
</evidence>
<dbReference type="GO" id="GO:0003941">
    <property type="term" value="F:L-serine ammonia-lyase activity"/>
    <property type="evidence" value="ECO:0007669"/>
    <property type="project" value="UniProtKB-EC"/>
</dbReference>
<evidence type="ECO:0000256" key="7">
    <source>
        <dbReference type="ARBA" id="ARBA00041766"/>
    </source>
</evidence>
<dbReference type="EC" id="4.3.1.17" evidence="3"/>
<evidence type="ECO:0000256" key="6">
    <source>
        <dbReference type="ARBA" id="ARBA00031418"/>
    </source>
</evidence>
<dbReference type="PANTHER" id="PTHR48078">
    <property type="entry name" value="THREONINE DEHYDRATASE, MITOCHONDRIAL-RELATED"/>
    <property type="match status" value="1"/>
</dbReference>
<dbReference type="GO" id="GO:0006565">
    <property type="term" value="P:L-serine catabolic process"/>
    <property type="evidence" value="ECO:0007669"/>
    <property type="project" value="TreeGrafter"/>
</dbReference>
<dbReference type="GO" id="GO:0030170">
    <property type="term" value="F:pyridoxal phosphate binding"/>
    <property type="evidence" value="ECO:0007669"/>
    <property type="project" value="UniProtKB-ARBA"/>
</dbReference>
<dbReference type="InterPro" id="IPR001926">
    <property type="entry name" value="TrpB-like_PALP"/>
</dbReference>
<dbReference type="Gene3D" id="3.40.50.1100">
    <property type="match status" value="2"/>
</dbReference>
<dbReference type="GO" id="GO:0005524">
    <property type="term" value="F:ATP binding"/>
    <property type="evidence" value="ECO:0007669"/>
    <property type="project" value="UniProtKB-ARBA"/>
</dbReference>
<dbReference type="Pfam" id="PF00291">
    <property type="entry name" value="PALP"/>
    <property type="match status" value="1"/>
</dbReference>
<evidence type="ECO:0000256" key="15">
    <source>
        <dbReference type="ARBA" id="ARBA00070760"/>
    </source>
</evidence>
<proteinExistence type="inferred from homology"/>
<dbReference type="OrthoDB" id="4418812at2759"/>
<comment type="function">
    <text evidence="12">Catalyzes the synthesis of D-serine from L-serine. D-serine is a key coagonist with glutamate at NMDA receptors. Has dehydratase activity towards both L-serine and D-serine.</text>
</comment>
<dbReference type="EC" id="5.1.1.18" evidence="14"/>
<dbReference type="EC" id="4.3.1.18" evidence="13"/>
<evidence type="ECO:0000259" key="19">
    <source>
        <dbReference type="Pfam" id="PF00291"/>
    </source>
</evidence>
<dbReference type="GO" id="GO:0004794">
    <property type="term" value="F:threonine deaminase activity"/>
    <property type="evidence" value="ECO:0007669"/>
    <property type="project" value="TreeGrafter"/>
</dbReference>
<dbReference type="GO" id="GO:0030378">
    <property type="term" value="F:serine racemase activity"/>
    <property type="evidence" value="ECO:0007669"/>
    <property type="project" value="UniProtKB-EC"/>
</dbReference>
<accession>A0A8J9V1B3</accession>
<feature type="domain" description="Tryptophan synthase beta chain-like PALP" evidence="19">
    <location>
        <begin position="34"/>
        <end position="321"/>
    </location>
</feature>
<evidence type="ECO:0000313" key="21">
    <source>
        <dbReference type="Proteomes" id="UP000838878"/>
    </source>
</evidence>
<protein>
    <recommendedName>
        <fullName evidence="15">Serine racemase</fullName>
        <ecNumber evidence="3">4.3.1.17</ecNumber>
        <ecNumber evidence="13">4.3.1.18</ecNumber>
        <ecNumber evidence="14">5.1.1.18</ecNumber>
    </recommendedName>
    <alternativeName>
        <fullName evidence="16">D-serine ammonia-lyase</fullName>
    </alternativeName>
    <alternativeName>
        <fullName evidence="18">D-serine dehydratase</fullName>
    </alternativeName>
    <alternativeName>
        <fullName evidence="17">L-serine ammonia-lyase</fullName>
    </alternativeName>
    <alternativeName>
        <fullName evidence="7">L-serine deaminase</fullName>
    </alternativeName>
    <alternativeName>
        <fullName evidence="6">L-serine dehydratase</fullName>
    </alternativeName>
    <alternativeName>
        <fullName evidence="8">L-threonine dehydratase</fullName>
    </alternativeName>
</protein>
<dbReference type="GO" id="GO:0006567">
    <property type="term" value="P:L-threonine catabolic process"/>
    <property type="evidence" value="ECO:0007669"/>
    <property type="project" value="TreeGrafter"/>
</dbReference>
<keyword evidence="5" id="KW-0456">Lyase</keyword>
<evidence type="ECO:0000256" key="4">
    <source>
        <dbReference type="ARBA" id="ARBA00022898"/>
    </source>
</evidence>
<dbReference type="InterPro" id="IPR036052">
    <property type="entry name" value="TrpB-like_PALP_sf"/>
</dbReference>
<evidence type="ECO:0000256" key="5">
    <source>
        <dbReference type="ARBA" id="ARBA00023239"/>
    </source>
</evidence>
<name>A0A8J9V1B3_9NEOP</name>
<comment type="catalytic activity">
    <reaction evidence="11">
        <text>L-serine = D-serine</text>
        <dbReference type="Rhea" id="RHEA:10980"/>
        <dbReference type="ChEBI" id="CHEBI:33384"/>
        <dbReference type="ChEBI" id="CHEBI:35247"/>
        <dbReference type="EC" id="5.1.1.18"/>
    </reaction>
</comment>
<comment type="catalytic activity">
    <reaction evidence="9">
        <text>L-serine = pyruvate + NH4(+)</text>
        <dbReference type="Rhea" id="RHEA:19169"/>
        <dbReference type="ChEBI" id="CHEBI:15361"/>
        <dbReference type="ChEBI" id="CHEBI:28938"/>
        <dbReference type="ChEBI" id="CHEBI:33384"/>
        <dbReference type="EC" id="4.3.1.17"/>
    </reaction>
</comment>
<dbReference type="CDD" id="cd01562">
    <property type="entry name" value="Thr-dehyd"/>
    <property type="match status" value="1"/>
</dbReference>
<evidence type="ECO:0000313" key="20">
    <source>
        <dbReference type="EMBL" id="CAH0728494.1"/>
    </source>
</evidence>
<evidence type="ECO:0000256" key="10">
    <source>
        <dbReference type="ARBA" id="ARBA00050422"/>
    </source>
</evidence>
<reference evidence="20" key="1">
    <citation type="submission" date="2021-12" db="EMBL/GenBank/DDBJ databases">
        <authorList>
            <person name="Martin H S."/>
        </authorList>
    </citation>
    <scope>NUCLEOTIDE SEQUENCE</scope>
</reference>
<dbReference type="GO" id="GO:0070178">
    <property type="term" value="P:D-serine metabolic process"/>
    <property type="evidence" value="ECO:0007669"/>
    <property type="project" value="UniProtKB-ARBA"/>
</dbReference>
<evidence type="ECO:0000256" key="2">
    <source>
        <dbReference type="ARBA" id="ARBA00010869"/>
    </source>
</evidence>
<dbReference type="Proteomes" id="UP000838878">
    <property type="component" value="Chromosome 7"/>
</dbReference>
<feature type="non-terminal residue" evidence="20">
    <location>
        <position position="438"/>
    </location>
</feature>